<evidence type="ECO:0000256" key="3">
    <source>
        <dbReference type="ARBA" id="ARBA00023242"/>
    </source>
</evidence>
<comment type="caution">
    <text evidence="5">The sequence shown here is derived from an EMBL/GenBank/DDBJ whole genome shotgun (WGS) entry which is preliminary data.</text>
</comment>
<dbReference type="EMBL" id="CAUOFW020004218">
    <property type="protein sequence ID" value="CAK9164496.1"/>
    <property type="molecule type" value="Genomic_DNA"/>
</dbReference>
<dbReference type="PANTHER" id="PTHR15367:SF2">
    <property type="entry name" value="DNA-DIRECTED RNA POLYMERASE III SUBUNIT"/>
    <property type="match status" value="1"/>
</dbReference>
<protein>
    <submittedName>
        <fullName evidence="5">Uncharacterized protein</fullName>
    </submittedName>
</protein>
<proteinExistence type="inferred from homology"/>
<evidence type="ECO:0000313" key="6">
    <source>
        <dbReference type="Proteomes" id="UP001642360"/>
    </source>
</evidence>
<dbReference type="GO" id="GO:0005634">
    <property type="term" value="C:nucleus"/>
    <property type="evidence" value="ECO:0007669"/>
    <property type="project" value="UniProtKB-SubCell"/>
</dbReference>
<dbReference type="InterPro" id="IPR024661">
    <property type="entry name" value="RNA_pol_III_Rpc31"/>
</dbReference>
<feature type="compositionally biased region" description="Acidic residues" evidence="4">
    <location>
        <begin position="156"/>
        <end position="178"/>
    </location>
</feature>
<gene>
    <name evidence="5" type="ORF">ILEXP_LOCUS33615</name>
</gene>
<evidence type="ECO:0000256" key="1">
    <source>
        <dbReference type="ARBA" id="ARBA00004123"/>
    </source>
</evidence>
<evidence type="ECO:0000313" key="5">
    <source>
        <dbReference type="EMBL" id="CAK9164496.1"/>
    </source>
</evidence>
<evidence type="ECO:0000256" key="2">
    <source>
        <dbReference type="ARBA" id="ARBA00008352"/>
    </source>
</evidence>
<organism evidence="5 6">
    <name type="scientific">Ilex paraguariensis</name>
    <name type="common">yerba mate</name>
    <dbReference type="NCBI Taxonomy" id="185542"/>
    <lineage>
        <taxon>Eukaryota</taxon>
        <taxon>Viridiplantae</taxon>
        <taxon>Streptophyta</taxon>
        <taxon>Embryophyta</taxon>
        <taxon>Tracheophyta</taxon>
        <taxon>Spermatophyta</taxon>
        <taxon>Magnoliopsida</taxon>
        <taxon>eudicotyledons</taxon>
        <taxon>Gunneridae</taxon>
        <taxon>Pentapetalae</taxon>
        <taxon>asterids</taxon>
        <taxon>campanulids</taxon>
        <taxon>Aquifoliales</taxon>
        <taxon>Aquifoliaceae</taxon>
        <taxon>Ilex</taxon>
    </lineage>
</organism>
<dbReference type="Proteomes" id="UP001642360">
    <property type="component" value="Unassembled WGS sequence"/>
</dbReference>
<keyword evidence="3" id="KW-0539">Nucleus</keyword>
<comment type="subcellular location">
    <subcellularLocation>
        <location evidence="1">Nucleus</location>
    </subcellularLocation>
</comment>
<feature type="compositionally biased region" description="Basic and acidic residues" evidence="4">
    <location>
        <begin position="144"/>
        <end position="155"/>
    </location>
</feature>
<evidence type="ECO:0000256" key="4">
    <source>
        <dbReference type="SAM" id="MobiDB-lite"/>
    </source>
</evidence>
<feature type="region of interest" description="Disordered" evidence="4">
    <location>
        <begin position="144"/>
        <end position="193"/>
    </location>
</feature>
<dbReference type="AlphaFoldDB" id="A0ABC8T4Y7"/>
<reference evidence="5 6" key="1">
    <citation type="submission" date="2024-02" db="EMBL/GenBank/DDBJ databases">
        <authorList>
            <person name="Vignale AGUSTIN F."/>
            <person name="Sosa J E."/>
            <person name="Modenutti C."/>
        </authorList>
    </citation>
    <scope>NUCLEOTIDE SEQUENCE [LARGE SCALE GENOMIC DNA]</scope>
</reference>
<accession>A0ABC8T4Y7</accession>
<dbReference type="PANTHER" id="PTHR15367">
    <property type="entry name" value="DNA-DIRECTED RNA POLYMERASE III"/>
    <property type="match status" value="1"/>
</dbReference>
<comment type="similarity">
    <text evidence="2">Belongs to the eukaryotic RPC7 RNA polymerase subunit family.</text>
</comment>
<name>A0ABC8T4Y7_9AQUA</name>
<keyword evidence="6" id="KW-1185">Reference proteome</keyword>
<sequence length="193" mass="22383">MAFRGRGRGRGYGGGGGFRVAKQEPFILFPDISENLTDAKTVNEEVNLAIYGSRLQKFWNSLYYFNEEKTEKDQSFDIKRLFDLGKKRGIPNKELPNTIFRTSEYVPAELARVSKLEQRGQKKVRWNPESALQRLDIFEKLEQKHQGQVEKGGKEGDEEEEDDERVEDEDKEFSDDGDYNQVYKETLALTPPY</sequence>